<feature type="non-terminal residue" evidence="1">
    <location>
        <position position="63"/>
    </location>
</feature>
<comment type="caution">
    <text evidence="1">The sequence shown here is derived from an EMBL/GenBank/DDBJ whole genome shotgun (WGS) entry which is preliminary data.</text>
</comment>
<dbReference type="Proteomes" id="UP000076858">
    <property type="component" value="Unassembled WGS sequence"/>
</dbReference>
<gene>
    <name evidence="1" type="ORF">APZ42_008323</name>
</gene>
<protein>
    <submittedName>
        <fullName evidence="1">Uncharacterized protein</fullName>
    </submittedName>
</protein>
<evidence type="ECO:0000313" key="2">
    <source>
        <dbReference type="Proteomes" id="UP000076858"/>
    </source>
</evidence>
<proteinExistence type="predicted"/>
<feature type="non-terminal residue" evidence="1">
    <location>
        <position position="1"/>
    </location>
</feature>
<keyword evidence="2" id="KW-1185">Reference proteome</keyword>
<organism evidence="1 2">
    <name type="scientific">Daphnia magna</name>
    <dbReference type="NCBI Taxonomy" id="35525"/>
    <lineage>
        <taxon>Eukaryota</taxon>
        <taxon>Metazoa</taxon>
        <taxon>Ecdysozoa</taxon>
        <taxon>Arthropoda</taxon>
        <taxon>Crustacea</taxon>
        <taxon>Branchiopoda</taxon>
        <taxon>Diplostraca</taxon>
        <taxon>Cladocera</taxon>
        <taxon>Anomopoda</taxon>
        <taxon>Daphniidae</taxon>
        <taxon>Daphnia</taxon>
    </lineage>
</organism>
<dbReference type="EMBL" id="LRGB01022898">
    <property type="protein sequence ID" value="KZR97022.1"/>
    <property type="molecule type" value="Genomic_DNA"/>
</dbReference>
<sequence length="63" mass="6872">TVQVPDRIVGRRGKKQIGSLTSQERGTLVTLCMAVSAVGNSVPPFFVFPRVHMKDDFLVNASL</sequence>
<reference evidence="1 2" key="1">
    <citation type="submission" date="2016-03" db="EMBL/GenBank/DDBJ databases">
        <title>EvidentialGene: Evidence-directed Construction of Genes on Genomes.</title>
        <authorList>
            <person name="Gilbert D.G."/>
            <person name="Choi J.-H."/>
            <person name="Mockaitis K."/>
            <person name="Colbourne J."/>
            <person name="Pfrender M."/>
        </authorList>
    </citation>
    <scope>NUCLEOTIDE SEQUENCE [LARGE SCALE GENOMIC DNA]</scope>
    <source>
        <strain evidence="1 2">Xinb3</strain>
        <tissue evidence="1">Complete organism</tissue>
    </source>
</reference>
<dbReference type="AlphaFoldDB" id="A0A164EQC6"/>
<name>A0A164EQC6_9CRUS</name>
<accession>A0A164EQC6</accession>
<evidence type="ECO:0000313" key="1">
    <source>
        <dbReference type="EMBL" id="KZR97022.1"/>
    </source>
</evidence>